<evidence type="ECO:0000256" key="1">
    <source>
        <dbReference type="SAM" id="SignalP"/>
    </source>
</evidence>
<gene>
    <name evidence="2" type="ORF">C1645_840733</name>
</gene>
<dbReference type="AlphaFoldDB" id="A0A397S9M7"/>
<comment type="caution">
    <text evidence="2">The sequence shown here is derived from an EMBL/GenBank/DDBJ whole genome shotgun (WGS) entry which is preliminary data.</text>
</comment>
<name>A0A397S9M7_9GLOM</name>
<proteinExistence type="predicted"/>
<keyword evidence="1" id="KW-0732">Signal</keyword>
<dbReference type="EMBL" id="QKYT01001310">
    <property type="protein sequence ID" value="RIA79421.1"/>
    <property type="molecule type" value="Genomic_DNA"/>
</dbReference>
<dbReference type="Proteomes" id="UP000265703">
    <property type="component" value="Unassembled WGS sequence"/>
</dbReference>
<reference evidence="2 3" key="1">
    <citation type="submission" date="2018-06" db="EMBL/GenBank/DDBJ databases">
        <title>Comparative genomics reveals the genomic features of Rhizophagus irregularis, R. cerebriforme, R. diaphanum and Gigaspora rosea, and their symbiotic lifestyle signature.</title>
        <authorList>
            <person name="Morin E."/>
            <person name="San Clemente H."/>
            <person name="Chen E.C.H."/>
            <person name="De La Providencia I."/>
            <person name="Hainaut M."/>
            <person name="Kuo A."/>
            <person name="Kohler A."/>
            <person name="Murat C."/>
            <person name="Tang N."/>
            <person name="Roy S."/>
            <person name="Loubradou J."/>
            <person name="Henrissat B."/>
            <person name="Grigoriev I.V."/>
            <person name="Corradi N."/>
            <person name="Roux C."/>
            <person name="Martin F.M."/>
        </authorList>
    </citation>
    <scope>NUCLEOTIDE SEQUENCE [LARGE SCALE GENOMIC DNA]</scope>
    <source>
        <strain evidence="2 3">DAOM 227022</strain>
    </source>
</reference>
<organism evidence="2 3">
    <name type="scientific">Glomus cerebriforme</name>
    <dbReference type="NCBI Taxonomy" id="658196"/>
    <lineage>
        <taxon>Eukaryota</taxon>
        <taxon>Fungi</taxon>
        <taxon>Fungi incertae sedis</taxon>
        <taxon>Mucoromycota</taxon>
        <taxon>Glomeromycotina</taxon>
        <taxon>Glomeromycetes</taxon>
        <taxon>Glomerales</taxon>
        <taxon>Glomeraceae</taxon>
        <taxon>Glomus</taxon>
    </lineage>
</organism>
<protein>
    <submittedName>
        <fullName evidence="2">Uncharacterized protein</fullName>
    </submittedName>
</protein>
<feature type="chain" id="PRO_5017208736" evidence="1">
    <location>
        <begin position="21"/>
        <end position="175"/>
    </location>
</feature>
<feature type="signal peptide" evidence="1">
    <location>
        <begin position="1"/>
        <end position="20"/>
    </location>
</feature>
<keyword evidence="3" id="KW-1185">Reference proteome</keyword>
<evidence type="ECO:0000313" key="2">
    <source>
        <dbReference type="EMBL" id="RIA79421.1"/>
    </source>
</evidence>
<accession>A0A397S9M7</accession>
<evidence type="ECO:0000313" key="3">
    <source>
        <dbReference type="Proteomes" id="UP000265703"/>
    </source>
</evidence>
<sequence length="175" mass="20359">MFHVLKTLIFITLFFEIIYAQRDIELIWGRPKSDTYDYLILTFLVDSSTAPFTEINISGEQLINYLSNNGTVHIGSDGTIHLGRRGTICQVRQVKNETIHSGRETVILMVPKNMSNDEFMMRFPSEHLQDINTANIENNIRQLEMRHPQSHFLYPEISEFHRSQKLISEVHVPEV</sequence>